<evidence type="ECO:0000313" key="9">
    <source>
        <dbReference type="Proteomes" id="UP001150569"/>
    </source>
</evidence>
<protein>
    <recommendedName>
        <fullName evidence="10">Alpha-ketoglutarate-dependent dioxygenase AlkB-like domain-containing protein</fullName>
    </recommendedName>
</protein>
<dbReference type="InterPro" id="IPR037151">
    <property type="entry name" value="AlkB-like_sf"/>
</dbReference>
<accession>A0A9W8DK68</accession>
<evidence type="ECO:0000256" key="3">
    <source>
        <dbReference type="ARBA" id="ARBA00005470"/>
    </source>
</evidence>
<evidence type="ECO:0000313" key="8">
    <source>
        <dbReference type="EMBL" id="KAJ1911636.1"/>
    </source>
</evidence>
<dbReference type="InterPro" id="IPR012485">
    <property type="entry name" value="CENP-I"/>
</dbReference>
<dbReference type="AlphaFoldDB" id="A0A9W8DK68"/>
<keyword evidence="9" id="KW-1185">Reference proteome</keyword>
<keyword evidence="5" id="KW-0539">Nucleus</keyword>
<sequence length="922" mass="103572">MNADDPQDPPLDRDDAAERLAGLVQQLCSAPLHGRGTLIPELETYETLARQVGLTGSQILAILDLALAPESPLYQAKVLMAHLYPRATVPHIAVCHILGHLARVRAYDCQKLLLRWVALIWDWLDDIEPLRRLYGVFFHYLSYESFRAPMVRILVRLTTRASVKPFRVRQLLVLLARTGPDLDLLELARVYKIYSPTVIQGLQAATGQIGRSPASNLRWQDTVAHIQARWATEPGEAAPSSTGKVDRGTVTHRNRKESAGLPPVTHYYTHLHGQQRLPDPRGTPQLEMVRSFDEFTRLIDCVELPDRLMAIWRNPYLHHLLACTPDPTLAARVDRWVDQYLTDLTQQRSTRFGHATELTSVLTGLLQLSRVTRFLLPAVDRFLVAFLRTWNGQDHAETILELLTFKSPCAYEELYVWFLKPLHRLFRTAGATERCRLLTTHTQLVAGWLTHWAASPGSNSATVDTARSTLELMRHTDRLAVTALLAHLDDSRVQSTVLDFYHLLTVARRKYQFPYLYLPFHRTFHLLILGTGVASTVAGALDVVAGCRQALDVIEGEPGAAANLPAAYQALGLPLDHVAHFNALLFDVCHCLWTQQAFRTVGRDPAVIDDGPFGLTPNFLEALRRQVGTSHLKPAVSIFNHPAFATYRDQFVRRCLSQGTAQPSVTGPGYSGGALTSESFELIRQDLSPAHRQFKELRQAYLQFLVDQGFAGVRRFLQIGMPGTNYSLTDLDIIPDFVTTAEHNVLARAAHQKLRRYAADEYYAGHFDSVITQYRECTVSSWVPQPVPANDPAAPALAILQRAWDYFPSDTPWLPIHILDLHASGAILKHVDNIEFSGRFVAGLCLLTPTVMRFTHKSDPACHVTVRLPPKCLYVQRDALRFDFTHEIPFNDGVHNTFRGEVVPRGRRISLLFRDAKTEGSG</sequence>
<name>A0A9W8DK68_9FUNG</name>
<evidence type="ECO:0008006" key="10">
    <source>
        <dbReference type="Google" id="ProtNLM"/>
    </source>
</evidence>
<comment type="subcellular location">
    <subcellularLocation>
        <location evidence="2">Chromosome</location>
        <location evidence="2">Centromere</location>
    </subcellularLocation>
    <subcellularLocation>
        <location evidence="1">Nucleus</location>
    </subcellularLocation>
</comment>
<dbReference type="SUPFAM" id="SSF51197">
    <property type="entry name" value="Clavaminate synthase-like"/>
    <property type="match status" value="1"/>
</dbReference>
<dbReference type="PANTHER" id="PTHR48208">
    <property type="entry name" value="CENTROMERE PROTEIN I"/>
    <property type="match status" value="1"/>
</dbReference>
<evidence type="ECO:0000256" key="7">
    <source>
        <dbReference type="SAM" id="MobiDB-lite"/>
    </source>
</evidence>
<dbReference type="OrthoDB" id="6347512at2759"/>
<reference evidence="8" key="1">
    <citation type="submission" date="2022-07" db="EMBL/GenBank/DDBJ databases">
        <title>Phylogenomic reconstructions and comparative analyses of Kickxellomycotina fungi.</title>
        <authorList>
            <person name="Reynolds N.K."/>
            <person name="Stajich J.E."/>
            <person name="Barry K."/>
            <person name="Grigoriev I.V."/>
            <person name="Crous P."/>
            <person name="Smith M.E."/>
        </authorList>
    </citation>
    <scope>NUCLEOTIDE SEQUENCE</scope>
    <source>
        <strain evidence="8">RSA 861</strain>
    </source>
</reference>
<evidence type="ECO:0000256" key="5">
    <source>
        <dbReference type="ARBA" id="ARBA00023242"/>
    </source>
</evidence>
<gene>
    <name evidence="8" type="ORF">IWQ60_010048</name>
</gene>
<evidence type="ECO:0000256" key="6">
    <source>
        <dbReference type="ARBA" id="ARBA00023328"/>
    </source>
</evidence>
<feature type="region of interest" description="Disordered" evidence="7">
    <location>
        <begin position="235"/>
        <end position="263"/>
    </location>
</feature>
<proteinExistence type="inferred from homology"/>
<comment type="caution">
    <text evidence="8">The sequence shown here is derived from an EMBL/GenBank/DDBJ whole genome shotgun (WGS) entry which is preliminary data.</text>
</comment>
<evidence type="ECO:0000256" key="2">
    <source>
        <dbReference type="ARBA" id="ARBA00004584"/>
    </source>
</evidence>
<dbReference type="EMBL" id="JANBPT010000910">
    <property type="protein sequence ID" value="KAJ1911636.1"/>
    <property type="molecule type" value="Genomic_DNA"/>
</dbReference>
<comment type="similarity">
    <text evidence="3">Belongs to the CENP-I/CTF3 family.</text>
</comment>
<dbReference type="GO" id="GO:0005634">
    <property type="term" value="C:nucleus"/>
    <property type="evidence" value="ECO:0007669"/>
    <property type="project" value="UniProtKB-SubCell"/>
</dbReference>
<keyword evidence="6" id="KW-0137">Centromere</keyword>
<dbReference type="GO" id="GO:0000070">
    <property type="term" value="P:mitotic sister chromatid segregation"/>
    <property type="evidence" value="ECO:0007669"/>
    <property type="project" value="TreeGrafter"/>
</dbReference>
<evidence type="ECO:0000256" key="4">
    <source>
        <dbReference type="ARBA" id="ARBA00022454"/>
    </source>
</evidence>
<evidence type="ECO:0000256" key="1">
    <source>
        <dbReference type="ARBA" id="ARBA00004123"/>
    </source>
</evidence>
<dbReference type="Gene3D" id="2.60.120.590">
    <property type="entry name" value="Alpha-ketoglutarate-dependent dioxygenase AlkB-like"/>
    <property type="match status" value="1"/>
</dbReference>
<dbReference type="GO" id="GO:0000939">
    <property type="term" value="C:inner kinetochore"/>
    <property type="evidence" value="ECO:0007669"/>
    <property type="project" value="TreeGrafter"/>
</dbReference>
<dbReference type="PANTHER" id="PTHR48208:SF2">
    <property type="entry name" value="CENTROMERE PROTEIN I"/>
    <property type="match status" value="1"/>
</dbReference>
<organism evidence="8 9">
    <name type="scientific">Tieghemiomyces parasiticus</name>
    <dbReference type="NCBI Taxonomy" id="78921"/>
    <lineage>
        <taxon>Eukaryota</taxon>
        <taxon>Fungi</taxon>
        <taxon>Fungi incertae sedis</taxon>
        <taxon>Zoopagomycota</taxon>
        <taxon>Kickxellomycotina</taxon>
        <taxon>Dimargaritomycetes</taxon>
        <taxon>Dimargaritales</taxon>
        <taxon>Dimargaritaceae</taxon>
        <taxon>Tieghemiomyces</taxon>
    </lineage>
</organism>
<dbReference type="Pfam" id="PF07778">
    <property type="entry name" value="CENP-I"/>
    <property type="match status" value="1"/>
</dbReference>
<dbReference type="GO" id="GO:0034080">
    <property type="term" value="P:CENP-A containing chromatin assembly"/>
    <property type="evidence" value="ECO:0007669"/>
    <property type="project" value="TreeGrafter"/>
</dbReference>
<dbReference type="Proteomes" id="UP001150569">
    <property type="component" value="Unassembled WGS sequence"/>
</dbReference>
<keyword evidence="4" id="KW-0158">Chromosome</keyword>